<reference evidence="3 4" key="1">
    <citation type="submission" date="2019-09" db="EMBL/GenBank/DDBJ databases">
        <title>Hydrogenophaga aromatica sp. nov., isolated from a para-xylene-degrading enrichment culture.</title>
        <authorList>
            <person name="Tancsics A."/>
            <person name="Banerjee S."/>
        </authorList>
    </citation>
    <scope>NUCLEOTIDE SEQUENCE [LARGE SCALE GENOMIC DNA]</scope>
    <source>
        <strain evidence="3 4">D2P1</strain>
    </source>
</reference>
<dbReference type="PANTHER" id="PTHR30486">
    <property type="entry name" value="TWITCHING MOTILITY PROTEIN PILT"/>
    <property type="match status" value="1"/>
</dbReference>
<evidence type="ECO:0000256" key="1">
    <source>
        <dbReference type="ARBA" id="ARBA00006611"/>
    </source>
</evidence>
<dbReference type="GO" id="GO:0016887">
    <property type="term" value="F:ATP hydrolysis activity"/>
    <property type="evidence" value="ECO:0007669"/>
    <property type="project" value="InterPro"/>
</dbReference>
<dbReference type="InterPro" id="IPR027417">
    <property type="entry name" value="P-loop_NTPase"/>
</dbReference>
<dbReference type="Gene3D" id="3.30.450.90">
    <property type="match status" value="1"/>
</dbReference>
<dbReference type="RefSeq" id="WP_177136030.1">
    <property type="nucleotide sequence ID" value="NZ_VYGV01000011.1"/>
</dbReference>
<organism evidence="3 4">
    <name type="scientific">Hydrogenophaga aromaticivorans</name>
    <dbReference type="NCBI Taxonomy" id="2610898"/>
    <lineage>
        <taxon>Bacteria</taxon>
        <taxon>Pseudomonadati</taxon>
        <taxon>Pseudomonadota</taxon>
        <taxon>Betaproteobacteria</taxon>
        <taxon>Burkholderiales</taxon>
        <taxon>Comamonadaceae</taxon>
        <taxon>Hydrogenophaga</taxon>
    </lineage>
</organism>
<accession>A0A7Y8KX22</accession>
<evidence type="ECO:0000313" key="4">
    <source>
        <dbReference type="Proteomes" id="UP000545507"/>
    </source>
</evidence>
<protein>
    <submittedName>
        <fullName evidence="3">CpaF family protein</fullName>
    </submittedName>
</protein>
<comment type="caution">
    <text evidence="3">The sequence shown here is derived from an EMBL/GenBank/DDBJ whole genome shotgun (WGS) entry which is preliminary data.</text>
</comment>
<dbReference type="CDD" id="cd01130">
    <property type="entry name" value="VirB11-like_ATPase"/>
    <property type="match status" value="1"/>
</dbReference>
<sequence>MLSPVRLQEVISKSLAPIQAIMEDRAVTEIMVTADGRVWVEKHGRIERSSIVLPEVDRQLALAAVAKHAGAEGGSHGRDLRSGTADAVVSTGVGGLRFAGALKGVDARGTTLAIRKHLEPEDRPTLNQLVEWQMLSEELAEKLVDLIIHQRLNCVFAGPTSGGKTTLANAILMHLPANERIGLIEDAREMALKVEHKNCYLAAPQSGLTAKVLVQHAMRERYDRLILSETRGDDTYDLLRALSSGHNGSVTTLHASSAAGALSTLELLFQMSLPEGVQMSPQSAQRYIAACINLVVFCSRSYVRQDDGTDKSYRRVSETAIVKGVSNGEYNLEHVHVQI</sequence>
<comment type="similarity">
    <text evidence="1">Belongs to the GSP E family.</text>
</comment>
<evidence type="ECO:0000313" key="3">
    <source>
        <dbReference type="EMBL" id="NWF46125.1"/>
    </source>
</evidence>
<gene>
    <name evidence="3" type="ORF">F3K02_12805</name>
</gene>
<feature type="domain" description="Bacterial type II secretion system protein E" evidence="2">
    <location>
        <begin position="128"/>
        <end position="273"/>
    </location>
</feature>
<dbReference type="SUPFAM" id="SSF52540">
    <property type="entry name" value="P-loop containing nucleoside triphosphate hydrolases"/>
    <property type="match status" value="1"/>
</dbReference>
<keyword evidence="4" id="KW-1185">Reference proteome</keyword>
<dbReference type="Proteomes" id="UP000545507">
    <property type="component" value="Unassembled WGS sequence"/>
</dbReference>
<name>A0A7Y8KX22_9BURK</name>
<dbReference type="Gene3D" id="3.40.50.300">
    <property type="entry name" value="P-loop containing nucleotide triphosphate hydrolases"/>
    <property type="match status" value="1"/>
</dbReference>
<dbReference type="PANTHER" id="PTHR30486:SF6">
    <property type="entry name" value="TYPE IV PILUS RETRACTATION ATPASE PILT"/>
    <property type="match status" value="1"/>
</dbReference>
<dbReference type="InterPro" id="IPR050921">
    <property type="entry name" value="T4SS_GSP_E_ATPase"/>
</dbReference>
<proteinExistence type="inferred from homology"/>
<evidence type="ECO:0000259" key="2">
    <source>
        <dbReference type="Pfam" id="PF00437"/>
    </source>
</evidence>
<dbReference type="Pfam" id="PF00437">
    <property type="entry name" value="T2SSE"/>
    <property type="match status" value="1"/>
</dbReference>
<dbReference type="EMBL" id="VYGV01000011">
    <property type="protein sequence ID" value="NWF46125.1"/>
    <property type="molecule type" value="Genomic_DNA"/>
</dbReference>
<dbReference type="AlphaFoldDB" id="A0A7Y8KX22"/>
<dbReference type="InterPro" id="IPR001482">
    <property type="entry name" value="T2SS/T4SS_dom"/>
</dbReference>